<dbReference type="AlphaFoldDB" id="A0A8T0VRU7"/>
<dbReference type="Proteomes" id="UP000823388">
    <property type="component" value="Chromosome 2N"/>
</dbReference>
<evidence type="ECO:0000313" key="2">
    <source>
        <dbReference type="Proteomes" id="UP000823388"/>
    </source>
</evidence>
<gene>
    <name evidence="1" type="ORF">PVAP13_2NG622501</name>
</gene>
<evidence type="ECO:0000313" key="1">
    <source>
        <dbReference type="EMBL" id="KAG2638892.1"/>
    </source>
</evidence>
<name>A0A8T0VRU7_PANVG</name>
<protein>
    <submittedName>
        <fullName evidence="1">Uncharacterized protein</fullName>
    </submittedName>
</protein>
<proteinExistence type="predicted"/>
<reference evidence="1" key="1">
    <citation type="submission" date="2020-05" db="EMBL/GenBank/DDBJ databases">
        <title>WGS assembly of Panicum virgatum.</title>
        <authorList>
            <person name="Lovell J.T."/>
            <person name="Jenkins J."/>
            <person name="Shu S."/>
            <person name="Juenger T.E."/>
            <person name="Schmutz J."/>
        </authorList>
    </citation>
    <scope>NUCLEOTIDE SEQUENCE</scope>
    <source>
        <strain evidence="1">AP13</strain>
    </source>
</reference>
<accession>A0A8T0VRU7</accession>
<dbReference type="EMBL" id="CM029040">
    <property type="protein sequence ID" value="KAG2638892.1"/>
    <property type="molecule type" value="Genomic_DNA"/>
</dbReference>
<keyword evidence="2" id="KW-1185">Reference proteome</keyword>
<comment type="caution">
    <text evidence="1">The sequence shown here is derived from an EMBL/GenBank/DDBJ whole genome shotgun (WGS) entry which is preliminary data.</text>
</comment>
<sequence length="106" mass="11606">MAVAATEAGPSECSGRAVLVTGRRAGRATPCCSLARHRGIPRYRRRQPRQLLRDCAAPGVRSRGEHAKNLAFHKVINTAYVLSPSLNVGMLICFLLCKCVLLQYNI</sequence>
<organism evidence="1 2">
    <name type="scientific">Panicum virgatum</name>
    <name type="common">Blackwell switchgrass</name>
    <dbReference type="NCBI Taxonomy" id="38727"/>
    <lineage>
        <taxon>Eukaryota</taxon>
        <taxon>Viridiplantae</taxon>
        <taxon>Streptophyta</taxon>
        <taxon>Embryophyta</taxon>
        <taxon>Tracheophyta</taxon>
        <taxon>Spermatophyta</taxon>
        <taxon>Magnoliopsida</taxon>
        <taxon>Liliopsida</taxon>
        <taxon>Poales</taxon>
        <taxon>Poaceae</taxon>
        <taxon>PACMAD clade</taxon>
        <taxon>Panicoideae</taxon>
        <taxon>Panicodae</taxon>
        <taxon>Paniceae</taxon>
        <taxon>Panicinae</taxon>
        <taxon>Panicum</taxon>
        <taxon>Panicum sect. Hiantes</taxon>
    </lineage>
</organism>